<organism evidence="3 4">
    <name type="scientific">Pseudonocardia hispaniensis</name>
    <dbReference type="NCBI Taxonomy" id="904933"/>
    <lineage>
        <taxon>Bacteria</taxon>
        <taxon>Bacillati</taxon>
        <taxon>Actinomycetota</taxon>
        <taxon>Actinomycetes</taxon>
        <taxon>Pseudonocardiales</taxon>
        <taxon>Pseudonocardiaceae</taxon>
        <taxon>Pseudonocardia</taxon>
    </lineage>
</organism>
<protein>
    <submittedName>
        <fullName evidence="3">Sirohydrochlorin chelatase</fullName>
    </submittedName>
</protein>
<dbReference type="Gene3D" id="3.40.50.1400">
    <property type="match status" value="2"/>
</dbReference>
<gene>
    <name evidence="3" type="ORF">ACFQE5_15020</name>
</gene>
<comment type="caution">
    <text evidence="3">The sequence shown here is derived from an EMBL/GenBank/DDBJ whole genome shotgun (WGS) entry which is preliminary data.</text>
</comment>
<evidence type="ECO:0000313" key="4">
    <source>
        <dbReference type="Proteomes" id="UP001596302"/>
    </source>
</evidence>
<dbReference type="EMBL" id="JBHSQW010000031">
    <property type="protein sequence ID" value="MFC5995525.1"/>
    <property type="molecule type" value="Genomic_DNA"/>
</dbReference>
<dbReference type="Proteomes" id="UP001596302">
    <property type="component" value="Unassembled WGS sequence"/>
</dbReference>
<dbReference type="CDD" id="cd03416">
    <property type="entry name" value="CbiX_SirB_N"/>
    <property type="match status" value="1"/>
</dbReference>
<evidence type="ECO:0000256" key="2">
    <source>
        <dbReference type="ARBA" id="ARBA00023239"/>
    </source>
</evidence>
<accession>A0ABW1J5A6</accession>
<reference evidence="4" key="1">
    <citation type="journal article" date="2019" name="Int. J. Syst. Evol. Microbiol.">
        <title>The Global Catalogue of Microorganisms (GCM) 10K type strain sequencing project: providing services to taxonomists for standard genome sequencing and annotation.</title>
        <authorList>
            <consortium name="The Broad Institute Genomics Platform"/>
            <consortium name="The Broad Institute Genome Sequencing Center for Infectious Disease"/>
            <person name="Wu L."/>
            <person name="Ma J."/>
        </authorList>
    </citation>
    <scope>NUCLEOTIDE SEQUENCE [LARGE SCALE GENOMIC DNA]</scope>
    <source>
        <strain evidence="4">CCM 8391</strain>
    </source>
</reference>
<keyword evidence="4" id="KW-1185">Reference proteome</keyword>
<keyword evidence="1" id="KW-0479">Metal-binding</keyword>
<sequence>MSLPLLLVAHGSRSAAGDAEIRQIVAAVAARGIEARIGYVAVRGPTVAEAVAGLDGAVVVPAFLTSGYHVRLDLPAQLAAAGADPARFPVTAALGPDPMLARAAASRLLAAGLRRGDAVVLAAAGSADPEALRQVAAAARMLSAAVGRPVPVGFAAAALPRIEELVAGLRAAGRRRIAVASWLLAVGEFHDRIAACGADVIAAPLAAHPDVVTAVVRRYRSAARRAGATGRELGPLVTARR</sequence>
<evidence type="ECO:0000313" key="3">
    <source>
        <dbReference type="EMBL" id="MFC5995525.1"/>
    </source>
</evidence>
<dbReference type="PANTHER" id="PTHR33542">
    <property type="entry name" value="SIROHYDROCHLORIN FERROCHELATASE, CHLOROPLASTIC"/>
    <property type="match status" value="1"/>
</dbReference>
<name>A0ABW1J5A6_9PSEU</name>
<evidence type="ECO:0000256" key="1">
    <source>
        <dbReference type="ARBA" id="ARBA00022723"/>
    </source>
</evidence>
<keyword evidence="2" id="KW-0456">Lyase</keyword>
<dbReference type="InterPro" id="IPR050963">
    <property type="entry name" value="Sirohydro_Cobaltochel/CbiX"/>
</dbReference>
<dbReference type="InterPro" id="IPR002762">
    <property type="entry name" value="CbiX-like"/>
</dbReference>
<dbReference type="PANTHER" id="PTHR33542:SF5">
    <property type="entry name" value="FERROCHELATASE CHE1"/>
    <property type="match status" value="1"/>
</dbReference>
<dbReference type="RefSeq" id="WP_379585595.1">
    <property type="nucleotide sequence ID" value="NZ_JBHSQW010000031.1"/>
</dbReference>
<dbReference type="SUPFAM" id="SSF53800">
    <property type="entry name" value="Chelatase"/>
    <property type="match status" value="1"/>
</dbReference>
<dbReference type="Pfam" id="PF01903">
    <property type="entry name" value="CbiX"/>
    <property type="match status" value="2"/>
</dbReference>
<proteinExistence type="predicted"/>